<comment type="caution">
    <text evidence="14">The sequence shown here is derived from an EMBL/GenBank/DDBJ whole genome shotgun (WGS) entry which is preliminary data.</text>
</comment>
<dbReference type="InterPro" id="IPR035077">
    <property type="entry name" value="PEP_carboxykinase_GTP_C"/>
</dbReference>
<evidence type="ECO:0000256" key="11">
    <source>
        <dbReference type="HAMAP-Rule" id="MF_00452"/>
    </source>
</evidence>
<gene>
    <name evidence="11" type="primary">pckG</name>
    <name evidence="14" type="ORF">CJ014_11435</name>
</gene>
<evidence type="ECO:0000259" key="12">
    <source>
        <dbReference type="Pfam" id="PF00821"/>
    </source>
</evidence>
<comment type="subunit">
    <text evidence="3 11">Monomer.</text>
</comment>
<keyword evidence="10 11" id="KW-0456">Lyase</keyword>
<dbReference type="Gene3D" id="2.170.8.10">
    <property type="entry name" value="Phosphoenolpyruvate Carboxykinase, domain 2"/>
    <property type="match status" value="1"/>
</dbReference>
<feature type="binding site" evidence="11">
    <location>
        <begin position="379"/>
        <end position="381"/>
    </location>
    <ligand>
        <name>substrate</name>
    </ligand>
</feature>
<evidence type="ECO:0000256" key="9">
    <source>
        <dbReference type="ARBA" id="ARBA00023211"/>
    </source>
</evidence>
<evidence type="ECO:0000256" key="2">
    <source>
        <dbReference type="ARBA" id="ARBA00005796"/>
    </source>
</evidence>
<dbReference type="Pfam" id="PF17297">
    <property type="entry name" value="PEPCK_N"/>
    <property type="match status" value="1"/>
</dbReference>
<evidence type="ECO:0000256" key="6">
    <source>
        <dbReference type="ARBA" id="ARBA00022741"/>
    </source>
</evidence>
<feature type="binding site" evidence="11">
    <location>
        <position position="262"/>
    </location>
    <ligand>
        <name>substrate</name>
    </ligand>
</feature>
<feature type="domain" description="Phosphoenolpyruvate carboxykinase C-terminal P-loop" evidence="12">
    <location>
        <begin position="236"/>
        <end position="588"/>
    </location>
</feature>
<dbReference type="GO" id="GO:0046327">
    <property type="term" value="P:glycerol biosynthetic process from pyruvate"/>
    <property type="evidence" value="ECO:0007669"/>
    <property type="project" value="TreeGrafter"/>
</dbReference>
<keyword evidence="6 11" id="KW-0547">Nucleotide-binding</keyword>
<evidence type="ECO:0000256" key="7">
    <source>
        <dbReference type="ARBA" id="ARBA00022793"/>
    </source>
</evidence>
<dbReference type="SUPFAM" id="SSF68923">
    <property type="entry name" value="PEP carboxykinase N-terminal domain"/>
    <property type="match status" value="1"/>
</dbReference>
<proteinExistence type="inferred from homology"/>
<feature type="binding site" evidence="11">
    <location>
        <position position="381"/>
    </location>
    <ligand>
        <name>GTP</name>
        <dbReference type="ChEBI" id="CHEBI:37565"/>
    </ligand>
</feature>
<dbReference type="Proteomes" id="UP000231070">
    <property type="component" value="Unassembled WGS sequence"/>
</dbReference>
<dbReference type="EMBL" id="NQVN01000006">
    <property type="protein sequence ID" value="PIO99082.1"/>
    <property type="molecule type" value="Genomic_DNA"/>
</dbReference>
<dbReference type="EC" id="4.1.1.32" evidence="11"/>
<dbReference type="Pfam" id="PF00821">
    <property type="entry name" value="PEPCK_GTP"/>
    <property type="match status" value="1"/>
</dbReference>
<evidence type="ECO:0000256" key="5">
    <source>
        <dbReference type="ARBA" id="ARBA00022723"/>
    </source>
</evidence>
<evidence type="ECO:0000313" key="14">
    <source>
        <dbReference type="EMBL" id="PIO99082.1"/>
    </source>
</evidence>
<dbReference type="InterPro" id="IPR035078">
    <property type="entry name" value="PEP_carboxykinase_GTP_N"/>
</dbReference>
<keyword evidence="14" id="KW-0670">Pyruvate</keyword>
<dbReference type="UniPathway" id="UPA00138"/>
<sequence length="605" mass="66537">MSQAPTKNAKLIAWVEEVAKLTTPDRIYWCDGSQEEYDRLCQELVDGGTFIRLNPEKRPNSFLARSAPSDVARVEDRTFICAKTKDEAGPTNNWADPAEMRATMNGLLKGCMKGRTMYVIPFSMGPLGSDIAQIGVEISDSAYVAVHMRIMTRMGQKVLDVLGNDDFVPCIHSVGAPLEPGQKDVAWPSNETKYIVHFPETREIMSFGSGYGGNALLGKKCLALRIASVMARDEGWLAEHMLILGVKNPKGEKAYVAAAFPSACGKTNFAMLIPPPTYKGWEVTTIGDDIAWIKPDAHGRLRAINPENGLFGVAPGTNAVSNPNALATLKANCIFTNVALTDDGDVWWEGLDGEKPKHLIDWTGQDWTPDCGRAAAHPNSRFTAPASQVPSIDAAWEDPAGVPIDAFIVGGRVSKAFPLVMQSFSWTHGVYLAATMGSEATAAAVGQAAMRRDPFAMLPFCGYNMADYWAHWLNVGRKLPAVPGIFRVNWFRKDENGKFMWPGYGENMRALEWIVGRVKGTAAAVESPYGLVPRYSDLNMEGVDFPKAKYDEIVKVEKDKGLAEAEDQVSHFAKFGDRLPKEMELERQLLVARLERAPDVWTVKD</sequence>
<dbReference type="GO" id="GO:0005525">
    <property type="term" value="F:GTP binding"/>
    <property type="evidence" value="ECO:0007669"/>
    <property type="project" value="UniProtKB-UniRule"/>
</dbReference>
<feature type="binding site" evidence="11">
    <location>
        <begin position="263"/>
        <end position="268"/>
    </location>
    <ligand>
        <name>GTP</name>
        <dbReference type="ChEBI" id="CHEBI:37565"/>
    </ligand>
</feature>
<keyword evidence="8 11" id="KW-0342">GTP-binding</keyword>
<dbReference type="FunFam" id="3.40.449.10:FF:000005">
    <property type="entry name" value="Phosphoenolpyruvate carboxykinase [GTP]"/>
    <property type="match status" value="1"/>
</dbReference>
<comment type="catalytic activity">
    <reaction evidence="11">
        <text>oxaloacetate + GTP = phosphoenolpyruvate + GDP + CO2</text>
        <dbReference type="Rhea" id="RHEA:10388"/>
        <dbReference type="ChEBI" id="CHEBI:16452"/>
        <dbReference type="ChEBI" id="CHEBI:16526"/>
        <dbReference type="ChEBI" id="CHEBI:37565"/>
        <dbReference type="ChEBI" id="CHEBI:58189"/>
        <dbReference type="ChEBI" id="CHEBI:58702"/>
        <dbReference type="EC" id="4.1.1.32"/>
    </reaction>
</comment>
<comment type="pathway">
    <text evidence="1 11">Carbohydrate biosynthesis; gluconeogenesis.</text>
</comment>
<name>A0A2G9WXN9_9HYPH</name>
<evidence type="ECO:0000256" key="3">
    <source>
        <dbReference type="ARBA" id="ARBA00011245"/>
    </source>
</evidence>
<protein>
    <recommendedName>
        <fullName evidence="11">Phosphoenolpyruvate carboxykinase [GTP]</fullName>
        <shortName evidence="11">PEP carboxykinase</shortName>
        <shortName evidence="11">PEPCK</shortName>
        <ecNumber evidence="11">4.1.1.32</ecNumber>
    </recommendedName>
    <alternativeName>
        <fullName evidence="11">GTP-dependent phosphoenolpyruvate carboxykinase</fullName>
        <shortName evidence="11">GTP-PEPCK</shortName>
    </alternativeName>
</protein>
<feature type="binding site" evidence="11">
    <location>
        <begin position="504"/>
        <end position="507"/>
    </location>
    <ligand>
        <name>GTP</name>
        <dbReference type="ChEBI" id="CHEBI:37565"/>
    </ligand>
</feature>
<dbReference type="GO" id="GO:0042594">
    <property type="term" value="P:response to starvation"/>
    <property type="evidence" value="ECO:0007669"/>
    <property type="project" value="TreeGrafter"/>
</dbReference>
<reference evidence="14 15" key="1">
    <citation type="submission" date="2017-08" db="EMBL/GenBank/DDBJ databases">
        <title>Pleomorphomonas carboxidotrophicus sp. nov., a new mesophilic hydrogenogenic carboxidotroph.</title>
        <authorList>
            <person name="Esquivel-Elizondo S."/>
            <person name="Krajmalnik-Brown R."/>
            <person name="Maldonado J."/>
        </authorList>
    </citation>
    <scope>NUCLEOTIDE SEQUENCE [LARGE SCALE GENOMIC DNA]</scope>
    <source>
        <strain evidence="14 15">SVCO-16</strain>
    </source>
</reference>
<feature type="binding site" evidence="11">
    <location>
        <position position="220"/>
    </location>
    <ligand>
        <name>Mn(2+)</name>
        <dbReference type="ChEBI" id="CHEBI:29035"/>
    </ligand>
</feature>
<keyword evidence="9 11" id="KW-0464">Manganese</keyword>
<evidence type="ECO:0000313" key="15">
    <source>
        <dbReference type="Proteomes" id="UP000231070"/>
    </source>
</evidence>
<dbReference type="GO" id="GO:0019543">
    <property type="term" value="P:propionate catabolic process"/>
    <property type="evidence" value="ECO:0007669"/>
    <property type="project" value="TreeGrafter"/>
</dbReference>
<dbReference type="GO" id="GO:0004613">
    <property type="term" value="F:phosphoenolpyruvate carboxykinase (GTP) activity"/>
    <property type="evidence" value="ECO:0007669"/>
    <property type="project" value="UniProtKB-UniRule"/>
</dbReference>
<evidence type="ECO:0000259" key="13">
    <source>
        <dbReference type="Pfam" id="PF17297"/>
    </source>
</evidence>
<dbReference type="AlphaFoldDB" id="A0A2G9WXN9"/>
<dbReference type="NCBIfam" id="NF003253">
    <property type="entry name" value="PRK04210.1"/>
    <property type="match status" value="1"/>
</dbReference>
<dbReference type="GO" id="GO:0033993">
    <property type="term" value="P:response to lipid"/>
    <property type="evidence" value="ECO:0007669"/>
    <property type="project" value="TreeGrafter"/>
</dbReference>
<dbReference type="Gene3D" id="3.90.228.20">
    <property type="match status" value="1"/>
</dbReference>
<evidence type="ECO:0000256" key="4">
    <source>
        <dbReference type="ARBA" id="ARBA00022432"/>
    </source>
</evidence>
<comment type="function">
    <text evidence="11">Catalyzes the conversion of oxaloacetate (OAA) to phosphoenolpyruvate (PEP), the rate-limiting step in the metabolic pathway that produces glucose from lactate and other precursors derived from the citric acid cycle.</text>
</comment>
<dbReference type="OrthoDB" id="9758871at2"/>
<comment type="cofactor">
    <cofactor evidence="11">
        <name>Mn(2+)</name>
        <dbReference type="ChEBI" id="CHEBI:29035"/>
    </cofactor>
    <text evidence="11">Binds 1 Mn(2+) ion per subunit.</text>
</comment>
<feature type="binding site" evidence="11">
    <location>
        <position position="73"/>
    </location>
    <ligand>
        <name>substrate</name>
    </ligand>
</feature>
<evidence type="ECO:0000256" key="8">
    <source>
        <dbReference type="ARBA" id="ARBA00023134"/>
    </source>
</evidence>
<dbReference type="GO" id="GO:0006107">
    <property type="term" value="P:oxaloacetate metabolic process"/>
    <property type="evidence" value="ECO:0007669"/>
    <property type="project" value="TreeGrafter"/>
</dbReference>
<dbReference type="Gene3D" id="3.40.449.10">
    <property type="entry name" value="Phosphoenolpyruvate Carboxykinase, domain 1"/>
    <property type="match status" value="1"/>
</dbReference>
<evidence type="ECO:0000256" key="1">
    <source>
        <dbReference type="ARBA" id="ARBA00004742"/>
    </source>
</evidence>
<dbReference type="PANTHER" id="PTHR11561:SF0">
    <property type="entry name" value="PHOSPHOENOLPYRUVATE CARBOXYKINASE [GTP]-RELATED"/>
    <property type="match status" value="1"/>
</dbReference>
<keyword evidence="11" id="KW-0963">Cytoplasm</keyword>
<feature type="binding site" evidence="11">
    <location>
        <position position="240"/>
    </location>
    <ligand>
        <name>Mn(2+)</name>
        <dbReference type="ChEBI" id="CHEBI:29035"/>
    </ligand>
</feature>
<dbReference type="PROSITE" id="PS00505">
    <property type="entry name" value="PEPCK_GTP"/>
    <property type="match status" value="1"/>
</dbReference>
<keyword evidence="4 11" id="KW-0312">Gluconeogenesis</keyword>
<dbReference type="PIRSF" id="PIRSF001348">
    <property type="entry name" value="PEP_carboxykinase_GTP"/>
    <property type="match status" value="1"/>
</dbReference>
<keyword evidence="14" id="KW-0808">Transferase</keyword>
<keyword evidence="14" id="KW-0418">Kinase</keyword>
<dbReference type="GO" id="GO:0006094">
    <property type="term" value="P:gluconeogenesis"/>
    <property type="evidence" value="ECO:0007669"/>
    <property type="project" value="UniProtKB-UniRule"/>
</dbReference>
<dbReference type="GO" id="GO:0016301">
    <property type="term" value="F:kinase activity"/>
    <property type="evidence" value="ECO:0007669"/>
    <property type="project" value="UniProtKB-KW"/>
</dbReference>
<evidence type="ECO:0000256" key="10">
    <source>
        <dbReference type="ARBA" id="ARBA00023239"/>
    </source>
</evidence>
<dbReference type="PANTHER" id="PTHR11561">
    <property type="entry name" value="PHOSPHOENOLPYRUVATE CARBOXYKINASE"/>
    <property type="match status" value="1"/>
</dbReference>
<organism evidence="14 15">
    <name type="scientific">Pleomorphomonas carboxyditropha</name>
    <dbReference type="NCBI Taxonomy" id="2023338"/>
    <lineage>
        <taxon>Bacteria</taxon>
        <taxon>Pseudomonadati</taxon>
        <taxon>Pseudomonadota</taxon>
        <taxon>Alphaproteobacteria</taxon>
        <taxon>Hyphomicrobiales</taxon>
        <taxon>Pleomorphomonadaceae</taxon>
        <taxon>Pleomorphomonas</taxon>
    </lineage>
</organism>
<dbReference type="InterPro" id="IPR008209">
    <property type="entry name" value="PEP_carboxykinase_GTP"/>
</dbReference>
<accession>A0A2G9WXN9</accession>
<feature type="binding site" evidence="11">
    <location>
        <position position="289"/>
    </location>
    <ligand>
        <name>Mn(2+)</name>
        <dbReference type="ChEBI" id="CHEBI:29035"/>
    </ligand>
</feature>
<comment type="subcellular location">
    <subcellularLocation>
        <location evidence="11">Cytoplasm</location>
    </subcellularLocation>
</comment>
<dbReference type="InterPro" id="IPR018091">
    <property type="entry name" value="PEP_carboxykin_GTP_CS"/>
</dbReference>
<feature type="active site" evidence="11">
    <location>
        <position position="264"/>
    </location>
</feature>
<comment type="similarity">
    <text evidence="2 11">Belongs to the phosphoenolpyruvate carboxykinase [GTP] family.</text>
</comment>
<feature type="binding site" evidence="11">
    <location>
        <position position="412"/>
    </location>
    <ligand>
        <name>GTP</name>
        <dbReference type="ChEBI" id="CHEBI:37565"/>
    </ligand>
</feature>
<dbReference type="GO" id="GO:0071333">
    <property type="term" value="P:cellular response to glucose stimulus"/>
    <property type="evidence" value="ECO:0007669"/>
    <property type="project" value="TreeGrafter"/>
</dbReference>
<dbReference type="SUPFAM" id="SSF53795">
    <property type="entry name" value="PEP carboxykinase-like"/>
    <property type="match status" value="1"/>
</dbReference>
<keyword evidence="15" id="KW-1185">Reference proteome</keyword>
<dbReference type="GO" id="GO:0030145">
    <property type="term" value="F:manganese ion binding"/>
    <property type="evidence" value="ECO:0007669"/>
    <property type="project" value="UniProtKB-UniRule"/>
</dbReference>
<dbReference type="CDD" id="cd00819">
    <property type="entry name" value="PEPCK_GTP"/>
    <property type="match status" value="1"/>
</dbReference>
<dbReference type="GO" id="GO:0005829">
    <property type="term" value="C:cytosol"/>
    <property type="evidence" value="ECO:0007669"/>
    <property type="project" value="TreeGrafter"/>
</dbReference>
<feature type="domain" description="Phosphoenolpyruvate carboxykinase GTP-utilising N-terminal" evidence="13">
    <location>
        <begin position="14"/>
        <end position="232"/>
    </location>
</feature>
<dbReference type="HAMAP" id="MF_00452">
    <property type="entry name" value="PEPCK_GTP"/>
    <property type="match status" value="1"/>
</dbReference>
<keyword evidence="7 11" id="KW-0210">Decarboxylase</keyword>
<dbReference type="InterPro" id="IPR013035">
    <property type="entry name" value="PEP_carboxykinase_C"/>
</dbReference>
<dbReference type="InterPro" id="IPR008210">
    <property type="entry name" value="PEP_carboxykinase_N"/>
</dbReference>
<keyword evidence="5 11" id="KW-0479">Metal-binding</keyword>
<feature type="binding site" evidence="11">
    <location>
        <begin position="211"/>
        <end position="213"/>
    </location>
    <ligand>
        <name>substrate</name>
    </ligand>
</feature>